<name>A0ABY9WYX0_9BACT</name>
<dbReference type="Pfam" id="PF17957">
    <property type="entry name" value="Big_7"/>
    <property type="match status" value="1"/>
</dbReference>
<dbReference type="Pfam" id="PF17963">
    <property type="entry name" value="Big_9"/>
    <property type="match status" value="2"/>
</dbReference>
<dbReference type="SUPFAM" id="SSF49313">
    <property type="entry name" value="Cadherin-like"/>
    <property type="match status" value="1"/>
</dbReference>
<dbReference type="EMBL" id="CP043494">
    <property type="protein sequence ID" value="WNG48350.1"/>
    <property type="molecule type" value="Genomic_DNA"/>
</dbReference>
<dbReference type="RefSeq" id="WP_395805755.1">
    <property type="nucleotide sequence ID" value="NZ_CP043494.1"/>
</dbReference>
<evidence type="ECO:0000313" key="3">
    <source>
        <dbReference type="Proteomes" id="UP001611383"/>
    </source>
</evidence>
<dbReference type="CDD" id="cd11304">
    <property type="entry name" value="Cadherin_repeat"/>
    <property type="match status" value="1"/>
</dbReference>
<dbReference type="InterPro" id="IPR015919">
    <property type="entry name" value="Cadherin-like_sf"/>
</dbReference>
<dbReference type="Proteomes" id="UP001611383">
    <property type="component" value="Chromosome"/>
</dbReference>
<keyword evidence="3" id="KW-1185">Reference proteome</keyword>
<reference evidence="2 3" key="1">
    <citation type="submission" date="2019-08" db="EMBL/GenBank/DDBJ databases">
        <title>Archangium and Cystobacter genomes.</title>
        <authorList>
            <person name="Chen I.-C.K."/>
            <person name="Wielgoss S."/>
        </authorList>
    </citation>
    <scope>NUCLEOTIDE SEQUENCE [LARGE SCALE GENOMIC DNA]</scope>
    <source>
        <strain evidence="2 3">Cbm 6</strain>
    </source>
</reference>
<dbReference type="InterPro" id="IPR013783">
    <property type="entry name" value="Ig-like_fold"/>
</dbReference>
<dbReference type="SMART" id="SM00089">
    <property type="entry name" value="PKD"/>
    <property type="match status" value="3"/>
</dbReference>
<gene>
    <name evidence="2" type="ORF">F0U60_32660</name>
</gene>
<evidence type="ECO:0000313" key="2">
    <source>
        <dbReference type="EMBL" id="WNG48350.1"/>
    </source>
</evidence>
<dbReference type="PROSITE" id="PS50268">
    <property type="entry name" value="CADHERIN_2"/>
    <property type="match status" value="1"/>
</dbReference>
<dbReference type="InterPro" id="IPR002126">
    <property type="entry name" value="Cadherin-like_dom"/>
</dbReference>
<dbReference type="Gene3D" id="2.60.40.10">
    <property type="entry name" value="Immunoglobulins"/>
    <property type="match status" value="3"/>
</dbReference>
<organism evidence="2 3">
    <name type="scientific">Archangium minus</name>
    <dbReference type="NCBI Taxonomy" id="83450"/>
    <lineage>
        <taxon>Bacteria</taxon>
        <taxon>Pseudomonadati</taxon>
        <taxon>Myxococcota</taxon>
        <taxon>Myxococcia</taxon>
        <taxon>Myxococcales</taxon>
        <taxon>Cystobacterineae</taxon>
        <taxon>Archangiaceae</taxon>
        <taxon>Archangium</taxon>
    </lineage>
</organism>
<proteinExistence type="predicted"/>
<protein>
    <submittedName>
        <fullName evidence="2">PKD domain-containing protein</fullName>
    </submittedName>
</protein>
<feature type="domain" description="Cadherin" evidence="1">
    <location>
        <begin position="142"/>
        <end position="240"/>
    </location>
</feature>
<sequence>MHAYPWTRRAPRTLLHAVMLMSVGCGLGGDAKDTTAPENVRVTGGVAVGETVSGRRTLQATAGDDSGTVARMEFHVSGSLVCSDGAAKSSGATFSCSWDSSTASEGEHQLIAKAYDAAGNTTSSEPISFTVAPPNRIPILKEVTATVSSLDEGASTTLTVSASDPDGDPLTYVWTQTPFSPAGTFGVETGATRSWTAPFLSRNATFTLKVTVSDGKGGSAQGTVTVSVANVPELNQAPIVDDTLVLPTTPVLAGDTVSLSIGASDPDGDPLTYSWTTIPAGQGIFLDSPAADAQWRSSDIAVATTYSFQVTVSDGTTSVTRSGVVQVDVPSYARDIQPIWNTTCRDCHNDAGGTPEGFSLQEGSSYASLVNTSGVGSCSPLLRVRPGQPDNSLLVLRLSGQDCGRRMPQFNPDYFDTHPGELTRIRSWILAGALNN</sequence>
<accession>A0ABY9WYX0</accession>
<evidence type="ECO:0000259" key="1">
    <source>
        <dbReference type="PROSITE" id="PS50268"/>
    </source>
</evidence>
<dbReference type="InterPro" id="IPR022409">
    <property type="entry name" value="PKD/Chitinase_dom"/>
</dbReference>